<dbReference type="PANTHER" id="PTHR35936">
    <property type="entry name" value="MEMBRANE-BOUND LYTIC MUREIN TRANSGLYCOSYLASE F"/>
    <property type="match status" value="1"/>
</dbReference>
<dbReference type="Pfam" id="PF00497">
    <property type="entry name" value="SBP_bac_3"/>
    <property type="match status" value="1"/>
</dbReference>
<keyword evidence="8" id="KW-1185">Reference proteome</keyword>
<proteinExistence type="inferred from homology"/>
<dbReference type="SUPFAM" id="SSF53850">
    <property type="entry name" value="Periplasmic binding protein-like II"/>
    <property type="match status" value="1"/>
</dbReference>
<protein>
    <submittedName>
        <fullName evidence="7">Amino acid ABC transporter substrate-binding protein</fullName>
    </submittedName>
</protein>
<dbReference type="AlphaFoldDB" id="A0A6L5GQE6"/>
<accession>A0A6L5GQE6</accession>
<organism evidence="7 8">
    <name type="scientific">Candidatus Pseudoramibacter fermentans</name>
    <dbReference type="NCBI Taxonomy" id="2594427"/>
    <lineage>
        <taxon>Bacteria</taxon>
        <taxon>Bacillati</taxon>
        <taxon>Bacillota</taxon>
        <taxon>Clostridia</taxon>
        <taxon>Eubacteriales</taxon>
        <taxon>Eubacteriaceae</taxon>
        <taxon>Pseudoramibacter</taxon>
    </lineage>
</organism>
<dbReference type="PANTHER" id="PTHR35936:SF19">
    <property type="entry name" value="AMINO-ACID-BINDING PROTEIN YXEM-RELATED"/>
    <property type="match status" value="1"/>
</dbReference>
<feature type="chain" id="PRO_5026911648" evidence="5">
    <location>
        <begin position="22"/>
        <end position="273"/>
    </location>
</feature>
<comment type="similarity">
    <text evidence="2 4">Belongs to the bacterial solute-binding protein 3 family.</text>
</comment>
<sequence>MKKKIIAFVLALTLVSVAGLAAGCGSKNSDPLSDGVLKIGTSADYTPMEYKNKDNKIVGFDIDLGKAIAKKLKVKASYKDTDFDGIFNGLNSGQYDCIISGVSNTTARQKSFAMSDSYLGNGIVIVSRASVTPATKTEDLNGQKVGVQLGTTADDSAKNLRKDGNTMNLKEFDSMVDAFTALQGGQISYIMTDKPVADFYTAQKPDVYKTTSDELSNEPIAIVCRKSDKKLRDKINKALDEIKKDGTFGKLTKKWFGEDLTNAKIDDVTKTVN</sequence>
<comment type="subcellular location">
    <subcellularLocation>
        <location evidence="1">Cell envelope</location>
    </subcellularLocation>
</comment>
<dbReference type="EMBL" id="VOGB01000004">
    <property type="protein sequence ID" value="MQM72292.1"/>
    <property type="molecule type" value="Genomic_DNA"/>
</dbReference>
<dbReference type="GO" id="GO:0030313">
    <property type="term" value="C:cell envelope"/>
    <property type="evidence" value="ECO:0007669"/>
    <property type="project" value="UniProtKB-SubCell"/>
</dbReference>
<dbReference type="CDD" id="cd13530">
    <property type="entry name" value="PBP2_peptides_like"/>
    <property type="match status" value="1"/>
</dbReference>
<feature type="domain" description="Solute-binding protein family 3/N-terminal" evidence="6">
    <location>
        <begin position="36"/>
        <end position="259"/>
    </location>
</feature>
<dbReference type="Gene3D" id="3.40.190.10">
    <property type="entry name" value="Periplasmic binding protein-like II"/>
    <property type="match status" value="2"/>
</dbReference>
<evidence type="ECO:0000256" key="5">
    <source>
        <dbReference type="SAM" id="SignalP"/>
    </source>
</evidence>
<comment type="caution">
    <text evidence="7">The sequence shown here is derived from an EMBL/GenBank/DDBJ whole genome shotgun (WGS) entry which is preliminary data.</text>
</comment>
<evidence type="ECO:0000256" key="1">
    <source>
        <dbReference type="ARBA" id="ARBA00004196"/>
    </source>
</evidence>
<dbReference type="Proteomes" id="UP000473648">
    <property type="component" value="Unassembled WGS sequence"/>
</dbReference>
<evidence type="ECO:0000256" key="4">
    <source>
        <dbReference type="RuleBase" id="RU003744"/>
    </source>
</evidence>
<dbReference type="PROSITE" id="PS01039">
    <property type="entry name" value="SBP_BACTERIAL_3"/>
    <property type="match status" value="1"/>
</dbReference>
<dbReference type="PROSITE" id="PS51257">
    <property type="entry name" value="PROKAR_LIPOPROTEIN"/>
    <property type="match status" value="1"/>
</dbReference>
<dbReference type="InterPro" id="IPR018313">
    <property type="entry name" value="SBP_3_CS"/>
</dbReference>
<evidence type="ECO:0000259" key="6">
    <source>
        <dbReference type="SMART" id="SM00062"/>
    </source>
</evidence>
<dbReference type="InterPro" id="IPR001638">
    <property type="entry name" value="Solute-binding_3/MltF_N"/>
</dbReference>
<evidence type="ECO:0000256" key="3">
    <source>
        <dbReference type="ARBA" id="ARBA00022729"/>
    </source>
</evidence>
<reference evidence="7" key="1">
    <citation type="journal article" date="2020" name="Appl. Environ. Microbiol.">
        <title>Medium-Chain Fatty Acid Synthesis by 'Candidatus Weimeria bifida' gen. nov., sp. nov., and 'Candidatus Pseudoramibacter fermentans' sp. nov.</title>
        <authorList>
            <person name="Scarborough M.J."/>
            <person name="Myers K.S."/>
            <person name="Donohue T.J."/>
            <person name="Noguera D.R."/>
        </authorList>
    </citation>
    <scope>NUCLEOTIDE SEQUENCE</scope>
    <source>
        <strain evidence="7">EUB1.1</strain>
    </source>
</reference>
<evidence type="ECO:0000256" key="2">
    <source>
        <dbReference type="ARBA" id="ARBA00010333"/>
    </source>
</evidence>
<gene>
    <name evidence="7" type="ORF">FRC53_02440</name>
</gene>
<dbReference type="SMART" id="SM00062">
    <property type="entry name" value="PBPb"/>
    <property type="match status" value="1"/>
</dbReference>
<keyword evidence="3 5" id="KW-0732">Signal</keyword>
<feature type="signal peptide" evidence="5">
    <location>
        <begin position="1"/>
        <end position="21"/>
    </location>
</feature>
<evidence type="ECO:0000313" key="7">
    <source>
        <dbReference type="EMBL" id="MQM72292.1"/>
    </source>
</evidence>
<name>A0A6L5GQE6_9FIRM</name>
<evidence type="ECO:0000313" key="8">
    <source>
        <dbReference type="Proteomes" id="UP000473648"/>
    </source>
</evidence>